<accession>A0ABX2AXN3</accession>
<sequence length="208" mass="23828">MQENNYIYLENWRNKLLQAVVEGNEASINICINAINSLFPDIQYQANYILASMVHNPITDFTNHRNSMYLNLAETKLREKYPRTFSNNAIYQLFYAPYRNICNNYSTNSGKQISRDDLLKVMGYSIKIAQICAPCNPLYEQAADALIVCKAINDSLSGQKITNLTAKMLHYANDFITKEVLRHARSDDEKSQTYGMSLLVDLVIDLFS</sequence>
<gene>
    <name evidence="1" type="ORF">HPS55_08930</name>
</gene>
<dbReference type="EMBL" id="JABKKE010000013">
    <property type="protein sequence ID" value="NPE14448.1"/>
    <property type="molecule type" value="Genomic_DNA"/>
</dbReference>
<dbReference type="RefSeq" id="WP_172174909.1">
    <property type="nucleotide sequence ID" value="NZ_CASGIA010000030.1"/>
</dbReference>
<keyword evidence="2" id="KW-1185">Reference proteome</keyword>
<evidence type="ECO:0000313" key="1">
    <source>
        <dbReference type="EMBL" id="NPE14448.1"/>
    </source>
</evidence>
<evidence type="ECO:0000313" key="2">
    <source>
        <dbReference type="Proteomes" id="UP001193734"/>
    </source>
</evidence>
<name>A0ABX2AXN3_9BACT</name>
<reference evidence="1 2" key="1">
    <citation type="submission" date="2020-05" db="EMBL/GenBank/DDBJ databases">
        <title>Distinct polysaccharide utilization as determinants for interspecies competition between intestinal Prevotella spp.</title>
        <authorList>
            <person name="Galvez E.J.C."/>
            <person name="Iljazovic A."/>
            <person name="Strowig T."/>
        </authorList>
    </citation>
    <scope>NUCLEOTIDE SEQUENCE [LARGE SCALE GENOMIC DNA]</scope>
    <source>
        <strain evidence="1 2">PROD</strain>
    </source>
</reference>
<comment type="caution">
    <text evidence="1">The sequence shown here is derived from an EMBL/GenBank/DDBJ whole genome shotgun (WGS) entry which is preliminary data.</text>
</comment>
<organism evidence="1 2">
    <name type="scientific">Xylanibacter rodentium</name>
    <dbReference type="NCBI Taxonomy" id="2736289"/>
    <lineage>
        <taxon>Bacteria</taxon>
        <taxon>Pseudomonadati</taxon>
        <taxon>Bacteroidota</taxon>
        <taxon>Bacteroidia</taxon>
        <taxon>Bacteroidales</taxon>
        <taxon>Prevotellaceae</taxon>
        <taxon>Xylanibacter</taxon>
    </lineage>
</organism>
<proteinExistence type="predicted"/>
<dbReference type="Proteomes" id="UP001193734">
    <property type="component" value="Unassembled WGS sequence"/>
</dbReference>
<dbReference type="GeneID" id="82157891"/>
<protein>
    <submittedName>
        <fullName evidence="1">Uncharacterized protein</fullName>
    </submittedName>
</protein>